<dbReference type="RefSeq" id="WP_013464816.1">
    <property type="nucleotide sequence ID" value="NZ_BJXY01000001.1"/>
</dbReference>
<feature type="transmembrane region" description="Helical" evidence="6">
    <location>
        <begin position="27"/>
        <end position="48"/>
    </location>
</feature>
<reference evidence="8" key="2">
    <citation type="submission" date="2023-01" db="EMBL/GenBank/DDBJ databases">
        <title>Draft genome sequence of Pseudoalteromonas tetraodonis strain NBRC 103034.</title>
        <authorList>
            <person name="Sun Q."/>
            <person name="Mori K."/>
        </authorList>
    </citation>
    <scope>NUCLEOTIDE SEQUENCE</scope>
    <source>
        <strain evidence="8">NBRC 103034</strain>
    </source>
</reference>
<keyword evidence="9" id="KW-1185">Reference proteome</keyword>
<comment type="caution">
    <text evidence="8">The sequence shown here is derived from an EMBL/GenBank/DDBJ whole genome shotgun (WGS) entry which is preliminary data.</text>
</comment>
<dbReference type="PANTHER" id="PTHR12428">
    <property type="entry name" value="OXA1"/>
    <property type="match status" value="1"/>
</dbReference>
<keyword evidence="4 6" id="KW-0472">Membrane</keyword>
<evidence type="ECO:0000259" key="7">
    <source>
        <dbReference type="Pfam" id="PF02096"/>
    </source>
</evidence>
<dbReference type="GO" id="GO:0005886">
    <property type="term" value="C:plasma membrane"/>
    <property type="evidence" value="ECO:0007669"/>
    <property type="project" value="TreeGrafter"/>
</dbReference>
<evidence type="ECO:0000256" key="2">
    <source>
        <dbReference type="ARBA" id="ARBA00022692"/>
    </source>
</evidence>
<dbReference type="AlphaFoldDB" id="A0AA37S235"/>
<evidence type="ECO:0000256" key="4">
    <source>
        <dbReference type="ARBA" id="ARBA00023136"/>
    </source>
</evidence>
<feature type="transmembrane region" description="Helical" evidence="6">
    <location>
        <begin position="138"/>
        <end position="155"/>
    </location>
</feature>
<evidence type="ECO:0000256" key="3">
    <source>
        <dbReference type="ARBA" id="ARBA00022989"/>
    </source>
</evidence>
<sequence>MEIWNLFTAFIVQLITFFTQEVGVSQAVAIILFTVIGRLVLMPINLVAMVNMVRNKKAIAALKPELDSIKSNYKDQPSEIAKLTMALYKKHNIKFIDKKSVINMASQGVFGLGTFQALQQIVLNSKFAWITSIAKPDIAISLLVGAITYLSMMMMPGSAEQTSTLLFLIPAIICVVTLVNFPSAIGLYWATSSSTSLLQSLLVNKYFKNHQPQHPL</sequence>
<evidence type="ECO:0000256" key="6">
    <source>
        <dbReference type="SAM" id="Phobius"/>
    </source>
</evidence>
<dbReference type="InterPro" id="IPR001708">
    <property type="entry name" value="YidC/ALB3/OXA1/COX18"/>
</dbReference>
<feature type="domain" description="Membrane insertase YidC/Oxa/ALB C-terminal" evidence="7">
    <location>
        <begin position="28"/>
        <end position="205"/>
    </location>
</feature>
<organism evidence="8 9">
    <name type="scientific">Pseudoalteromonas tetraodonis GFC</name>
    <dbReference type="NCBI Taxonomy" id="1315271"/>
    <lineage>
        <taxon>Bacteria</taxon>
        <taxon>Pseudomonadati</taxon>
        <taxon>Pseudomonadota</taxon>
        <taxon>Gammaproteobacteria</taxon>
        <taxon>Alteromonadales</taxon>
        <taxon>Pseudoalteromonadaceae</taxon>
        <taxon>Pseudoalteromonas</taxon>
    </lineage>
</organism>
<proteinExistence type="inferred from homology"/>
<dbReference type="InterPro" id="IPR028055">
    <property type="entry name" value="YidC/Oxa/ALB_C"/>
</dbReference>
<protein>
    <submittedName>
        <fullName evidence="8">Membrane protein</fullName>
    </submittedName>
</protein>
<feature type="transmembrane region" description="Helical" evidence="6">
    <location>
        <begin position="167"/>
        <end position="190"/>
    </location>
</feature>
<reference evidence="8" key="1">
    <citation type="journal article" date="2014" name="Int. J. Syst. Evol. Microbiol.">
        <title>Complete genome sequence of Corynebacterium casei LMG S-19264T (=DSM 44701T), isolated from a smear-ripened cheese.</title>
        <authorList>
            <consortium name="US DOE Joint Genome Institute (JGI-PGF)"/>
            <person name="Walter F."/>
            <person name="Albersmeier A."/>
            <person name="Kalinowski J."/>
            <person name="Ruckert C."/>
        </authorList>
    </citation>
    <scope>NUCLEOTIDE SEQUENCE</scope>
    <source>
        <strain evidence="8">NBRC 103034</strain>
    </source>
</reference>
<accession>A0AA37S235</accession>
<dbReference type="GO" id="GO:0032977">
    <property type="term" value="F:membrane insertase activity"/>
    <property type="evidence" value="ECO:0007669"/>
    <property type="project" value="InterPro"/>
</dbReference>
<evidence type="ECO:0000313" key="8">
    <source>
        <dbReference type="EMBL" id="GLQ02819.1"/>
    </source>
</evidence>
<dbReference type="NCBIfam" id="TIGR03592">
    <property type="entry name" value="yidC_oxa1_cterm"/>
    <property type="match status" value="1"/>
</dbReference>
<evidence type="ECO:0000256" key="1">
    <source>
        <dbReference type="ARBA" id="ARBA00004141"/>
    </source>
</evidence>
<dbReference type="GO" id="GO:0051205">
    <property type="term" value="P:protein insertion into membrane"/>
    <property type="evidence" value="ECO:0007669"/>
    <property type="project" value="TreeGrafter"/>
</dbReference>
<dbReference type="Proteomes" id="UP001161408">
    <property type="component" value="Unassembled WGS sequence"/>
</dbReference>
<comment type="similarity">
    <text evidence="5">Belongs to the OXA1/ALB3/YidC family.</text>
</comment>
<name>A0AA37S235_9GAMM</name>
<keyword evidence="2 5" id="KW-0812">Transmembrane</keyword>
<dbReference type="EMBL" id="BSNE01000012">
    <property type="protein sequence ID" value="GLQ02819.1"/>
    <property type="molecule type" value="Genomic_DNA"/>
</dbReference>
<keyword evidence="3 6" id="KW-1133">Transmembrane helix</keyword>
<dbReference type="GeneID" id="99693259"/>
<evidence type="ECO:0000256" key="5">
    <source>
        <dbReference type="RuleBase" id="RU003945"/>
    </source>
</evidence>
<gene>
    <name evidence="8" type="ORF">GCM10007914_17000</name>
</gene>
<evidence type="ECO:0000313" key="9">
    <source>
        <dbReference type="Proteomes" id="UP001161408"/>
    </source>
</evidence>
<comment type="subcellular location">
    <subcellularLocation>
        <location evidence="1 5">Membrane</location>
        <topology evidence="1 5">Multi-pass membrane protein</topology>
    </subcellularLocation>
</comment>
<dbReference type="PANTHER" id="PTHR12428:SF65">
    <property type="entry name" value="CYTOCHROME C OXIDASE ASSEMBLY PROTEIN COX18, MITOCHONDRIAL"/>
    <property type="match status" value="1"/>
</dbReference>
<dbReference type="Pfam" id="PF02096">
    <property type="entry name" value="60KD_IMP"/>
    <property type="match status" value="1"/>
</dbReference>